<dbReference type="Proteomes" id="UP000182589">
    <property type="component" value="Unassembled WGS sequence"/>
</dbReference>
<feature type="domain" description="Sporulation protein YpeB N-terminal" evidence="2">
    <location>
        <begin position="33"/>
        <end position="153"/>
    </location>
</feature>
<dbReference type="AlphaFoldDB" id="A0A1H2XUD3"/>
<organism evidence="3 4">
    <name type="scientific">Alicyclobacillus hesperidum</name>
    <dbReference type="NCBI Taxonomy" id="89784"/>
    <lineage>
        <taxon>Bacteria</taxon>
        <taxon>Bacillati</taxon>
        <taxon>Bacillota</taxon>
        <taxon>Bacilli</taxon>
        <taxon>Bacillales</taxon>
        <taxon>Alicyclobacillaceae</taxon>
        <taxon>Alicyclobacillus</taxon>
    </lineage>
</organism>
<evidence type="ECO:0000259" key="1">
    <source>
        <dbReference type="Pfam" id="PF14620"/>
    </source>
</evidence>
<dbReference type="Pfam" id="PF14620">
    <property type="entry name" value="YPEB_PepSY1-2"/>
    <property type="match status" value="1"/>
</dbReference>
<dbReference type="STRING" id="89784.SAMN04489725_12427"/>
<sequence>MRRAIWWMTTALAVVAVGGSAYAWGRQQQLNGQAMATMVNAQFDGALHNALADMESLRGALASAMLVADPVSFDRHLSDVAKFAYAGENDLSRLPSNISADHNMNEFLHTVDSQVEHWMISNQNPGAASVQQALTSYYNRAGNVISGLERIVNAPRTTASFWTDGRQLAPAARDGLARLEQSLGTMVSDASIHSSATSGKSKVASPILVQSTDAVKRVEAAAGVDKTAEWKAQLHTTGENAPYYVVSGDTKRGSVRAEVSATTGKLISYHLTRPIGVAKYDFAQAATDAQAWLAHQGYHQVVRADAGNTDGIARFAYQPMISGLPVLDSSFNVVVALDNGQVIGFYEQGKLPPTSLPKVTKALSANALRAKLGPKFHMQSERKVIVENPNGNWVQAMAYEGVLGDEPYRVIIDLQTGHELRVDRLG</sequence>
<protein>
    <submittedName>
        <fullName evidence="3">Spore germination protein</fullName>
    </submittedName>
</protein>
<dbReference type="InterPro" id="IPR048402">
    <property type="entry name" value="YpeB_N"/>
</dbReference>
<reference evidence="4" key="1">
    <citation type="submission" date="2016-10" db="EMBL/GenBank/DDBJ databases">
        <authorList>
            <person name="Varghese N."/>
        </authorList>
    </citation>
    <scope>NUCLEOTIDE SEQUENCE [LARGE SCALE GENOMIC DNA]</scope>
    <source>
        <strain evidence="4">DSM 12489</strain>
    </source>
</reference>
<dbReference type="GO" id="GO:0009847">
    <property type="term" value="P:spore germination"/>
    <property type="evidence" value="ECO:0007669"/>
    <property type="project" value="InterPro"/>
</dbReference>
<gene>
    <name evidence="3" type="ORF">SAMN04489725_12427</name>
</gene>
<dbReference type="EMBL" id="FNOJ01000024">
    <property type="protein sequence ID" value="SDW96410.1"/>
    <property type="molecule type" value="Genomic_DNA"/>
</dbReference>
<dbReference type="Pfam" id="PF20769">
    <property type="entry name" value="YPEB_N"/>
    <property type="match status" value="1"/>
</dbReference>
<proteinExistence type="predicted"/>
<name>A0A1H2XUD3_9BACL</name>
<evidence type="ECO:0000313" key="4">
    <source>
        <dbReference type="Proteomes" id="UP000182589"/>
    </source>
</evidence>
<feature type="domain" description="Sporulation protein YpeB PepSY1 and PepSY2" evidence="1">
    <location>
        <begin position="202"/>
        <end position="346"/>
    </location>
</feature>
<dbReference type="InterPro" id="IPR014239">
    <property type="entry name" value="YpeB_PepSY1-2"/>
</dbReference>
<evidence type="ECO:0000313" key="3">
    <source>
        <dbReference type="EMBL" id="SDW96410.1"/>
    </source>
</evidence>
<evidence type="ECO:0000259" key="2">
    <source>
        <dbReference type="Pfam" id="PF20769"/>
    </source>
</evidence>
<dbReference type="RefSeq" id="WP_074693745.1">
    <property type="nucleotide sequence ID" value="NZ_FNOJ01000024.1"/>
</dbReference>
<keyword evidence="4" id="KW-1185">Reference proteome</keyword>
<accession>A0A1H2XUD3</accession>